<dbReference type="EMBL" id="JARKIE010000005">
    <property type="protein sequence ID" value="KAJ7707639.1"/>
    <property type="molecule type" value="Genomic_DNA"/>
</dbReference>
<dbReference type="AlphaFoldDB" id="A0AAD7MAC9"/>
<name>A0AAD7MAC9_MYCRO</name>
<gene>
    <name evidence="2" type="ORF">B0H17DRAFT_1192104</name>
</gene>
<dbReference type="Proteomes" id="UP001221757">
    <property type="component" value="Unassembled WGS sequence"/>
</dbReference>
<feature type="region of interest" description="Disordered" evidence="1">
    <location>
        <begin position="94"/>
        <end position="130"/>
    </location>
</feature>
<feature type="compositionally biased region" description="Basic and acidic residues" evidence="1">
    <location>
        <begin position="94"/>
        <end position="104"/>
    </location>
</feature>
<protein>
    <submittedName>
        <fullName evidence="2">Uncharacterized protein</fullName>
    </submittedName>
</protein>
<evidence type="ECO:0000256" key="1">
    <source>
        <dbReference type="SAM" id="MobiDB-lite"/>
    </source>
</evidence>
<comment type="caution">
    <text evidence="2">The sequence shown here is derived from an EMBL/GenBank/DDBJ whole genome shotgun (WGS) entry which is preliminary data.</text>
</comment>
<organism evidence="2 3">
    <name type="scientific">Mycena rosella</name>
    <name type="common">Pink bonnet</name>
    <name type="synonym">Agaricus rosellus</name>
    <dbReference type="NCBI Taxonomy" id="1033263"/>
    <lineage>
        <taxon>Eukaryota</taxon>
        <taxon>Fungi</taxon>
        <taxon>Dikarya</taxon>
        <taxon>Basidiomycota</taxon>
        <taxon>Agaricomycotina</taxon>
        <taxon>Agaricomycetes</taxon>
        <taxon>Agaricomycetidae</taxon>
        <taxon>Agaricales</taxon>
        <taxon>Marasmiineae</taxon>
        <taxon>Mycenaceae</taxon>
        <taxon>Mycena</taxon>
    </lineage>
</organism>
<proteinExistence type="predicted"/>
<sequence length="150" mass="16966">MCMSRTIIFNWKTTFPEQRMNEALLSLGAYFKKHNRPCLPEVIHVFKEVRIVRELFHAFNIPENEIAGRMDALGMREAWEVTYARAEPYLEHVRQLESPEDKRVQTPSSPSTPHDGPTPRAPLSPPTAEDVVVLTVEAAGSAPPMSPDSR</sequence>
<accession>A0AAD7MAC9</accession>
<keyword evidence="3" id="KW-1185">Reference proteome</keyword>
<reference evidence="2" key="1">
    <citation type="submission" date="2023-03" db="EMBL/GenBank/DDBJ databases">
        <title>Massive genome expansion in bonnet fungi (Mycena s.s.) driven by repeated elements and novel gene families across ecological guilds.</title>
        <authorList>
            <consortium name="Lawrence Berkeley National Laboratory"/>
            <person name="Harder C.B."/>
            <person name="Miyauchi S."/>
            <person name="Viragh M."/>
            <person name="Kuo A."/>
            <person name="Thoen E."/>
            <person name="Andreopoulos B."/>
            <person name="Lu D."/>
            <person name="Skrede I."/>
            <person name="Drula E."/>
            <person name="Henrissat B."/>
            <person name="Morin E."/>
            <person name="Kohler A."/>
            <person name="Barry K."/>
            <person name="LaButti K."/>
            <person name="Morin E."/>
            <person name="Salamov A."/>
            <person name="Lipzen A."/>
            <person name="Mereny Z."/>
            <person name="Hegedus B."/>
            <person name="Baldrian P."/>
            <person name="Stursova M."/>
            <person name="Weitz H."/>
            <person name="Taylor A."/>
            <person name="Grigoriev I.V."/>
            <person name="Nagy L.G."/>
            <person name="Martin F."/>
            <person name="Kauserud H."/>
        </authorList>
    </citation>
    <scope>NUCLEOTIDE SEQUENCE</scope>
    <source>
        <strain evidence="2">CBHHK067</strain>
    </source>
</reference>
<evidence type="ECO:0000313" key="2">
    <source>
        <dbReference type="EMBL" id="KAJ7707639.1"/>
    </source>
</evidence>
<evidence type="ECO:0000313" key="3">
    <source>
        <dbReference type="Proteomes" id="UP001221757"/>
    </source>
</evidence>